<keyword evidence="3" id="KW-1185">Reference proteome</keyword>
<evidence type="ECO:0000313" key="3">
    <source>
        <dbReference type="Proteomes" id="UP001187192"/>
    </source>
</evidence>
<dbReference type="Proteomes" id="UP001187192">
    <property type="component" value="Unassembled WGS sequence"/>
</dbReference>
<dbReference type="AlphaFoldDB" id="A0AA88D898"/>
<dbReference type="EMBL" id="BTGU01000031">
    <property type="protein sequence ID" value="GMN49628.1"/>
    <property type="molecule type" value="Genomic_DNA"/>
</dbReference>
<gene>
    <name evidence="2" type="ORF">TIFTF001_018784</name>
</gene>
<accession>A0AA88D898</accession>
<reference evidence="2" key="1">
    <citation type="submission" date="2023-07" db="EMBL/GenBank/DDBJ databases">
        <title>draft genome sequence of fig (Ficus carica).</title>
        <authorList>
            <person name="Takahashi T."/>
            <person name="Nishimura K."/>
        </authorList>
    </citation>
    <scope>NUCLEOTIDE SEQUENCE</scope>
</reference>
<name>A0AA88D898_FICCA</name>
<proteinExistence type="predicted"/>
<sequence length="208" mass="23224">MIITVLMPDPTVHYSTRIVSSNSLHEEWGPRFADKNLDELIRKGNDDNKIFPGGQGFGSVSRGLVDPPVARPRRIWEEQLGSTDHPTEARRDDQRFGDPPVSVNGAKSIRRKSSVQRTIVSKFDDCLTSEVAESSRHSNHIRVSKDMIEKLVAVVSLTFSDNIAARNHSLCMDEKVAGLVTDVKKWKDAEKVAAEKAQKAEEYAQKAK</sequence>
<evidence type="ECO:0000313" key="2">
    <source>
        <dbReference type="EMBL" id="GMN49628.1"/>
    </source>
</evidence>
<comment type="caution">
    <text evidence="2">The sequence shown here is derived from an EMBL/GenBank/DDBJ whole genome shotgun (WGS) entry which is preliminary data.</text>
</comment>
<evidence type="ECO:0000256" key="1">
    <source>
        <dbReference type="SAM" id="MobiDB-lite"/>
    </source>
</evidence>
<protein>
    <submittedName>
        <fullName evidence="2">Uncharacterized protein</fullName>
    </submittedName>
</protein>
<feature type="region of interest" description="Disordered" evidence="1">
    <location>
        <begin position="75"/>
        <end position="110"/>
    </location>
</feature>
<organism evidence="2 3">
    <name type="scientific">Ficus carica</name>
    <name type="common">Common fig</name>
    <dbReference type="NCBI Taxonomy" id="3494"/>
    <lineage>
        <taxon>Eukaryota</taxon>
        <taxon>Viridiplantae</taxon>
        <taxon>Streptophyta</taxon>
        <taxon>Embryophyta</taxon>
        <taxon>Tracheophyta</taxon>
        <taxon>Spermatophyta</taxon>
        <taxon>Magnoliopsida</taxon>
        <taxon>eudicotyledons</taxon>
        <taxon>Gunneridae</taxon>
        <taxon>Pentapetalae</taxon>
        <taxon>rosids</taxon>
        <taxon>fabids</taxon>
        <taxon>Rosales</taxon>
        <taxon>Moraceae</taxon>
        <taxon>Ficeae</taxon>
        <taxon>Ficus</taxon>
    </lineage>
</organism>
<feature type="compositionally biased region" description="Basic and acidic residues" evidence="1">
    <location>
        <begin position="85"/>
        <end position="96"/>
    </location>
</feature>